<evidence type="ECO:0000313" key="1">
    <source>
        <dbReference type="EMBL" id="KNZ62747.1"/>
    </source>
</evidence>
<gene>
    <name evidence="1" type="ORF">VP01_1226g1</name>
</gene>
<dbReference type="VEuPathDB" id="FungiDB:VP01_1226g1"/>
<protein>
    <recommendedName>
        <fullName evidence="3">HAT C-terminal dimerisation domain-containing protein</fullName>
    </recommendedName>
</protein>
<dbReference type="SUPFAM" id="SSF53098">
    <property type="entry name" value="Ribonuclease H-like"/>
    <property type="match status" value="1"/>
</dbReference>
<reference evidence="1 2" key="1">
    <citation type="submission" date="2015-08" db="EMBL/GenBank/DDBJ databases">
        <title>Next Generation Sequencing and Analysis of the Genome of Puccinia sorghi L Schw, the Causal Agent of Maize Common Rust.</title>
        <authorList>
            <person name="Rochi L."/>
            <person name="Burguener G."/>
            <person name="Darino M."/>
            <person name="Turjanski A."/>
            <person name="Kreff E."/>
            <person name="Dieguez M.J."/>
            <person name="Sacco F."/>
        </authorList>
    </citation>
    <scope>NUCLEOTIDE SEQUENCE [LARGE SCALE GENOMIC DNA]</scope>
    <source>
        <strain evidence="1 2">RO10H11247</strain>
    </source>
</reference>
<evidence type="ECO:0000313" key="2">
    <source>
        <dbReference type="Proteomes" id="UP000037035"/>
    </source>
</evidence>
<proteinExistence type="predicted"/>
<dbReference type="AlphaFoldDB" id="A0A0L6VQ47"/>
<accession>A0A0L6VQ47</accession>
<sequence length="261" mass="29719">STRYTSEEDTQLPTETVFLSTACMGYVHMFDSCHNVEKDSTRLLNFHNRNWPKPEPSLPALISTLPPGGTQDSRCFSKYFTFGACLLELSCEATELLCASNYPTLNKALPIYIILIKGLRRVQSYLIDALKKLVYFAAMVLDPAFKTNFWKHNKVLEIFRDTAKEFLESFFYSELYQADVEDGADKIKGEISQYLKEDVEPDGTNILLYWKNRQSKYPILMVLMYSGHKRGFGESFLKGPPHHCLAALFTGSKMCRGALVS</sequence>
<dbReference type="OrthoDB" id="2505635at2759"/>
<comment type="caution">
    <text evidence="1">The sequence shown here is derived from an EMBL/GenBank/DDBJ whole genome shotgun (WGS) entry which is preliminary data.</text>
</comment>
<dbReference type="Proteomes" id="UP000037035">
    <property type="component" value="Unassembled WGS sequence"/>
</dbReference>
<name>A0A0L6VQ47_9BASI</name>
<dbReference type="EMBL" id="LAVV01002521">
    <property type="protein sequence ID" value="KNZ62747.1"/>
    <property type="molecule type" value="Genomic_DNA"/>
</dbReference>
<feature type="non-terminal residue" evidence="1">
    <location>
        <position position="1"/>
    </location>
</feature>
<organism evidence="1 2">
    <name type="scientific">Puccinia sorghi</name>
    <dbReference type="NCBI Taxonomy" id="27349"/>
    <lineage>
        <taxon>Eukaryota</taxon>
        <taxon>Fungi</taxon>
        <taxon>Dikarya</taxon>
        <taxon>Basidiomycota</taxon>
        <taxon>Pucciniomycotina</taxon>
        <taxon>Pucciniomycetes</taxon>
        <taxon>Pucciniales</taxon>
        <taxon>Pucciniaceae</taxon>
        <taxon>Puccinia</taxon>
    </lineage>
</organism>
<evidence type="ECO:0008006" key="3">
    <source>
        <dbReference type="Google" id="ProtNLM"/>
    </source>
</evidence>
<dbReference type="InterPro" id="IPR012337">
    <property type="entry name" value="RNaseH-like_sf"/>
</dbReference>
<keyword evidence="2" id="KW-1185">Reference proteome</keyword>